<dbReference type="Proteomes" id="UP000525686">
    <property type="component" value="Unassembled WGS sequence"/>
</dbReference>
<evidence type="ECO:0000313" key="3">
    <source>
        <dbReference type="EMBL" id="MQS01509.1"/>
    </source>
</evidence>
<protein>
    <submittedName>
        <fullName evidence="3">Uncharacterized protein</fullName>
    </submittedName>
</protein>
<evidence type="ECO:0000313" key="1">
    <source>
        <dbReference type="EMBL" id="MBB1254146.1"/>
    </source>
</evidence>
<dbReference type="EMBL" id="VJYK02000043">
    <property type="protein sequence ID" value="MQS01509.1"/>
    <property type="molecule type" value="Genomic_DNA"/>
</dbReference>
<dbReference type="OrthoDB" id="1366848at2"/>
<comment type="caution">
    <text evidence="3">The sequence shown here is derived from an EMBL/GenBank/DDBJ whole genome shotgun (WGS) entry which is preliminary data.</text>
</comment>
<organism evidence="3 4">
    <name type="scientific">Streptomyces alkaliterrae</name>
    <dbReference type="NCBI Taxonomy" id="2213162"/>
    <lineage>
        <taxon>Bacteria</taxon>
        <taxon>Bacillati</taxon>
        <taxon>Actinomycetota</taxon>
        <taxon>Actinomycetes</taxon>
        <taxon>Kitasatosporales</taxon>
        <taxon>Streptomycetaceae</taxon>
        <taxon>Streptomyces</taxon>
    </lineage>
</organism>
<accession>A0A5P0YSN8</accession>
<dbReference type="EMBL" id="JABJXA010000077">
    <property type="protein sequence ID" value="MBB1260038.1"/>
    <property type="molecule type" value="Genomic_DNA"/>
</dbReference>
<gene>
    <name evidence="3" type="ORF">FNX44_006380</name>
    <name evidence="1" type="ORF">H3146_12315</name>
    <name evidence="2" type="ORF">H3147_14515</name>
</gene>
<dbReference type="EMBL" id="JABJWZ010000091">
    <property type="protein sequence ID" value="MBB1254146.1"/>
    <property type="molecule type" value="Genomic_DNA"/>
</dbReference>
<reference evidence="3 4" key="1">
    <citation type="submission" date="2019-10" db="EMBL/GenBank/DDBJ databases">
        <title>Streptomyces sp. nov., a novel actinobacterium isolated from alkaline environment.</title>
        <authorList>
            <person name="Golinska P."/>
        </authorList>
    </citation>
    <scope>NUCLEOTIDE SEQUENCE [LARGE SCALE GENOMIC DNA]</scope>
    <source>
        <strain evidence="3 4">OF1</strain>
    </source>
</reference>
<sequence>MRLEWERPGVLRVTTHAYEFATLVAAARHVSEHTPDELPEEALDQLRQVLAEYDEQARRLHGRERTASKE</sequence>
<name>A0A5P0YSN8_9ACTN</name>
<reference evidence="5 6" key="2">
    <citation type="submission" date="2020-05" db="EMBL/GenBank/DDBJ databases">
        <title>Classification of alakaliphilic streptomycetes isolated from an alkaline soil next to Lonar Crater, India and a proposal for the recognition of Streptomyces alkaliterrae sp. nov.</title>
        <authorList>
            <person name="Golinska P."/>
        </authorList>
    </citation>
    <scope>NUCLEOTIDE SEQUENCE [LARGE SCALE GENOMIC DNA]</scope>
    <source>
        <strain evidence="6">OF3</strain>
        <strain evidence="5">OF8</strain>
    </source>
</reference>
<evidence type="ECO:0000313" key="2">
    <source>
        <dbReference type="EMBL" id="MBB1260038.1"/>
    </source>
</evidence>
<proteinExistence type="predicted"/>
<dbReference type="Proteomes" id="UP000517765">
    <property type="component" value="Unassembled WGS sequence"/>
</dbReference>
<evidence type="ECO:0000313" key="5">
    <source>
        <dbReference type="Proteomes" id="UP000517765"/>
    </source>
</evidence>
<evidence type="ECO:0000313" key="6">
    <source>
        <dbReference type="Proteomes" id="UP000525686"/>
    </source>
</evidence>
<keyword evidence="4" id="KW-1185">Reference proteome</keyword>
<reference evidence="1" key="3">
    <citation type="journal article" name="Syst. Appl. Microbiol.">
        <title>Streptomyces alkaliterrae sp. nov., isolated from an alkaline soil, and emended descriptions of Streptomyces alkaliphilus, Streptomyces calidiresistens and Streptomyces durbertensis.</title>
        <authorList>
            <person name="Swiecimska M."/>
            <person name="Golinska P."/>
            <person name="Nouioui I."/>
            <person name="Wypij M."/>
            <person name="Rai M."/>
            <person name="Sangal V."/>
            <person name="Goodfellow M."/>
        </authorList>
    </citation>
    <scope>NUCLEOTIDE SEQUENCE</scope>
    <source>
        <strain evidence="1">OF3</strain>
        <strain evidence="2">OF8</strain>
    </source>
</reference>
<dbReference type="AlphaFoldDB" id="A0A5P0YSN8"/>
<dbReference type="RefSeq" id="WP_143646980.1">
    <property type="nucleotide sequence ID" value="NZ_JABJWZ010000091.1"/>
</dbReference>
<dbReference type="Proteomes" id="UP000320857">
    <property type="component" value="Unassembled WGS sequence"/>
</dbReference>
<evidence type="ECO:0000313" key="4">
    <source>
        <dbReference type="Proteomes" id="UP000320857"/>
    </source>
</evidence>